<dbReference type="GO" id="GO:0102721">
    <property type="term" value="F:ubiquinol:oxygen oxidoreductase activity"/>
    <property type="evidence" value="ECO:0007669"/>
    <property type="project" value="UniProtKB-EC"/>
</dbReference>
<dbReference type="Proteomes" id="UP000636800">
    <property type="component" value="Chromosome 1"/>
</dbReference>
<feature type="compositionally biased region" description="Basic and acidic residues" evidence="14">
    <location>
        <begin position="40"/>
        <end position="50"/>
    </location>
</feature>
<reference evidence="15 16" key="1">
    <citation type="journal article" date="2020" name="Nat. Food">
        <title>A phased Vanilla planifolia genome enables genetic improvement of flavour and production.</title>
        <authorList>
            <person name="Hasing T."/>
            <person name="Tang H."/>
            <person name="Brym M."/>
            <person name="Khazi F."/>
            <person name="Huang T."/>
            <person name="Chambers A.H."/>
        </authorList>
    </citation>
    <scope>NUCLEOTIDE SEQUENCE [LARGE SCALE GENOMIC DNA]</scope>
    <source>
        <tissue evidence="15">Leaf</tissue>
    </source>
</reference>
<evidence type="ECO:0000256" key="2">
    <source>
        <dbReference type="ARBA" id="ARBA00004370"/>
    </source>
</evidence>
<evidence type="ECO:0000256" key="13">
    <source>
        <dbReference type="RuleBase" id="RU003779"/>
    </source>
</evidence>
<evidence type="ECO:0000256" key="1">
    <source>
        <dbReference type="ARBA" id="ARBA00001192"/>
    </source>
</evidence>
<accession>A0A835RUV9</accession>
<dbReference type="GO" id="GO:0046872">
    <property type="term" value="F:metal ion binding"/>
    <property type="evidence" value="ECO:0007669"/>
    <property type="project" value="UniProtKB-UniRule"/>
</dbReference>
<sequence>MTGRVVSSDQIGSSSSISRAFHVRLSSTAATPSTPSVVGRENEDPAKRDASAAPNPPNSNQLTSYWGAAPRKLFKEDGTEWRWSCFRPWDTYHSDTSIDLKKHHAPTTFLDKIAYWTVKTLRVPTDIFFQRRYGCRAMMLETVAAVPGMVGGMLPPTLAASL</sequence>
<keyword evidence="6 13" id="KW-0812">Transmembrane</keyword>
<keyword evidence="9" id="KW-1133">Transmembrane helix</keyword>
<evidence type="ECO:0000256" key="14">
    <source>
        <dbReference type="SAM" id="MobiDB-lite"/>
    </source>
</evidence>
<protein>
    <recommendedName>
        <fullName evidence="13">Ubiquinol oxidase</fullName>
        <ecNumber evidence="13">1.10.3.11</ecNumber>
    </recommendedName>
</protein>
<organism evidence="15 16">
    <name type="scientific">Vanilla planifolia</name>
    <name type="common">Vanilla</name>
    <dbReference type="NCBI Taxonomy" id="51239"/>
    <lineage>
        <taxon>Eukaryota</taxon>
        <taxon>Viridiplantae</taxon>
        <taxon>Streptophyta</taxon>
        <taxon>Embryophyta</taxon>
        <taxon>Tracheophyta</taxon>
        <taxon>Spermatophyta</taxon>
        <taxon>Magnoliopsida</taxon>
        <taxon>Liliopsida</taxon>
        <taxon>Asparagales</taxon>
        <taxon>Orchidaceae</taxon>
        <taxon>Vanilloideae</taxon>
        <taxon>Vanilleae</taxon>
        <taxon>Vanilla</taxon>
    </lineage>
</organism>
<comment type="subcellular location">
    <subcellularLocation>
        <location evidence="2">Membrane</location>
    </subcellularLocation>
</comment>
<dbReference type="AlphaFoldDB" id="A0A835RUV9"/>
<dbReference type="InterPro" id="IPR038659">
    <property type="entry name" value="AOX_sf"/>
</dbReference>
<evidence type="ECO:0000313" key="16">
    <source>
        <dbReference type="Proteomes" id="UP000636800"/>
    </source>
</evidence>
<keyword evidence="12 13" id="KW-0472">Membrane</keyword>
<dbReference type="EMBL" id="JADCNL010000001">
    <property type="protein sequence ID" value="KAG0498741.1"/>
    <property type="molecule type" value="Genomic_DNA"/>
</dbReference>
<keyword evidence="11 13" id="KW-0408">Iron</keyword>
<keyword evidence="16" id="KW-1185">Reference proteome</keyword>
<dbReference type="GO" id="GO:0106292">
    <property type="term" value="F:superoxide-generating NADPH oxidase activity"/>
    <property type="evidence" value="ECO:0007669"/>
    <property type="project" value="UniProtKB-ARBA"/>
</dbReference>
<keyword evidence="10 13" id="KW-0560">Oxidoreductase</keyword>
<evidence type="ECO:0000313" key="15">
    <source>
        <dbReference type="EMBL" id="KAG0498741.1"/>
    </source>
</evidence>
<dbReference type="EC" id="1.10.3.11" evidence="13"/>
<dbReference type="PANTHER" id="PTHR31803:SF34">
    <property type="entry name" value="UBIQUINOL OXIDASE 1C, MITOCHONDRIAL"/>
    <property type="match status" value="1"/>
</dbReference>
<evidence type="ECO:0000256" key="4">
    <source>
        <dbReference type="ARBA" id="ARBA00022448"/>
    </source>
</evidence>
<dbReference type="Gene3D" id="1.20.1260.140">
    <property type="entry name" value="Alternative oxidase"/>
    <property type="match status" value="1"/>
</dbReference>
<evidence type="ECO:0000256" key="5">
    <source>
        <dbReference type="ARBA" id="ARBA00022660"/>
    </source>
</evidence>
<evidence type="ECO:0000256" key="3">
    <source>
        <dbReference type="ARBA" id="ARBA00008388"/>
    </source>
</evidence>
<dbReference type="GO" id="GO:0010230">
    <property type="term" value="P:alternative respiration"/>
    <property type="evidence" value="ECO:0007669"/>
    <property type="project" value="TreeGrafter"/>
</dbReference>
<comment type="similarity">
    <text evidence="3 13">Belongs to the alternative oxidase family.</text>
</comment>
<evidence type="ECO:0000256" key="9">
    <source>
        <dbReference type="ARBA" id="ARBA00022989"/>
    </source>
</evidence>
<evidence type="ECO:0000256" key="7">
    <source>
        <dbReference type="ARBA" id="ARBA00022723"/>
    </source>
</evidence>
<keyword evidence="5 13" id="KW-0679">Respiratory chain</keyword>
<evidence type="ECO:0000256" key="10">
    <source>
        <dbReference type="ARBA" id="ARBA00023002"/>
    </source>
</evidence>
<dbReference type="GO" id="GO:0098803">
    <property type="term" value="C:respiratory chain complex"/>
    <property type="evidence" value="ECO:0007669"/>
    <property type="project" value="UniProtKB-UniRule"/>
</dbReference>
<dbReference type="InterPro" id="IPR002680">
    <property type="entry name" value="AOX"/>
</dbReference>
<dbReference type="OrthoDB" id="1927254at2759"/>
<evidence type="ECO:0000256" key="12">
    <source>
        <dbReference type="ARBA" id="ARBA00023136"/>
    </source>
</evidence>
<gene>
    <name evidence="15" type="ORF">HPP92_003432</name>
</gene>
<keyword evidence="7 13" id="KW-0479">Metal-binding</keyword>
<evidence type="ECO:0000256" key="11">
    <source>
        <dbReference type="ARBA" id="ARBA00023004"/>
    </source>
</evidence>
<proteinExistence type="inferred from homology"/>
<keyword evidence="4" id="KW-0813">Transport</keyword>
<dbReference type="GO" id="GO:0005739">
    <property type="term" value="C:mitochondrion"/>
    <property type="evidence" value="ECO:0007669"/>
    <property type="project" value="TreeGrafter"/>
</dbReference>
<evidence type="ECO:0000256" key="8">
    <source>
        <dbReference type="ARBA" id="ARBA00022982"/>
    </source>
</evidence>
<dbReference type="GO" id="GO:0016020">
    <property type="term" value="C:membrane"/>
    <property type="evidence" value="ECO:0007669"/>
    <property type="project" value="UniProtKB-SubCell"/>
</dbReference>
<comment type="catalytic activity">
    <reaction evidence="1 13">
        <text>2 a ubiquinol + O2 = 2 a ubiquinone + 2 H2O</text>
        <dbReference type="Rhea" id="RHEA:30255"/>
        <dbReference type="Rhea" id="RHEA-COMP:9565"/>
        <dbReference type="Rhea" id="RHEA-COMP:9566"/>
        <dbReference type="ChEBI" id="CHEBI:15377"/>
        <dbReference type="ChEBI" id="CHEBI:15379"/>
        <dbReference type="ChEBI" id="CHEBI:16389"/>
        <dbReference type="ChEBI" id="CHEBI:17976"/>
        <dbReference type="EC" id="1.10.3.11"/>
    </reaction>
</comment>
<feature type="region of interest" description="Disordered" evidence="14">
    <location>
        <begin position="28"/>
        <end position="64"/>
    </location>
</feature>
<keyword evidence="8 13" id="KW-0249">Electron transport</keyword>
<name>A0A835RUV9_VANPL</name>
<dbReference type="GO" id="GO:0009916">
    <property type="term" value="F:alternative oxidase activity"/>
    <property type="evidence" value="ECO:0007669"/>
    <property type="project" value="UniProtKB-UniRule"/>
</dbReference>
<comment type="caution">
    <text evidence="15">The sequence shown here is derived from an EMBL/GenBank/DDBJ whole genome shotgun (WGS) entry which is preliminary data.</text>
</comment>
<evidence type="ECO:0000256" key="6">
    <source>
        <dbReference type="ARBA" id="ARBA00022692"/>
    </source>
</evidence>
<comment type="cofactor">
    <cofactor evidence="13">
        <name>Fe cation</name>
        <dbReference type="ChEBI" id="CHEBI:24875"/>
    </cofactor>
    <text evidence="13">Binds 2 iron ions per subunit.</text>
</comment>
<dbReference type="Pfam" id="PF01786">
    <property type="entry name" value="AOX"/>
    <property type="match status" value="1"/>
</dbReference>
<dbReference type="PANTHER" id="PTHR31803">
    <property type="entry name" value="ALTERNATIVE OXIDASE"/>
    <property type="match status" value="1"/>
</dbReference>